<dbReference type="Pfam" id="PF20736">
    <property type="entry name" value="Glyco_hydro127M"/>
    <property type="match status" value="1"/>
</dbReference>
<evidence type="ECO:0000313" key="6">
    <source>
        <dbReference type="Proteomes" id="UP000346198"/>
    </source>
</evidence>
<dbReference type="InterPro" id="IPR049049">
    <property type="entry name" value="Beta-AFase-like_GH127_C"/>
</dbReference>
<dbReference type="Proteomes" id="UP000346198">
    <property type="component" value="Unassembled WGS sequence"/>
</dbReference>
<proteinExistence type="predicted"/>
<dbReference type="InterPro" id="IPR049174">
    <property type="entry name" value="Beta-AFase-like"/>
</dbReference>
<accession>A0A6C2UFK3</accession>
<evidence type="ECO:0000313" key="5">
    <source>
        <dbReference type="EMBL" id="VGO18307.1"/>
    </source>
</evidence>
<protein>
    <submittedName>
        <fullName evidence="5">Non-reducing end beta-L-arabinofuranosidase</fullName>
    </submittedName>
</protein>
<keyword evidence="1" id="KW-0732">Signal</keyword>
<dbReference type="InterPro" id="IPR012878">
    <property type="entry name" value="Beta-AFase-like_GH127_cat"/>
</dbReference>
<dbReference type="PANTHER" id="PTHR43465:SF1">
    <property type="entry name" value="NON-REDUCING END BETA-L-ARABINOFURANOSIDASE"/>
    <property type="match status" value="1"/>
</dbReference>
<feature type="domain" description="Non-reducing end beta-L-arabinofuranosidase-like GH127 catalytic" evidence="2">
    <location>
        <begin position="43"/>
        <end position="441"/>
    </location>
</feature>
<feature type="chain" id="PRO_5025583625" evidence="1">
    <location>
        <begin position="20"/>
        <end position="667"/>
    </location>
</feature>
<dbReference type="AlphaFoldDB" id="A0A6C2UFK3"/>
<dbReference type="GO" id="GO:0005975">
    <property type="term" value="P:carbohydrate metabolic process"/>
    <property type="evidence" value="ECO:0007669"/>
    <property type="project" value="InterPro"/>
</dbReference>
<keyword evidence="6" id="KW-1185">Reference proteome</keyword>
<feature type="domain" description="Non-reducing end beta-L-arabinofuranosidase-like GH127 middle" evidence="3">
    <location>
        <begin position="452"/>
        <end position="548"/>
    </location>
</feature>
<evidence type="ECO:0000256" key="1">
    <source>
        <dbReference type="SAM" id="SignalP"/>
    </source>
</evidence>
<reference evidence="5 6" key="1">
    <citation type="submission" date="2019-04" db="EMBL/GenBank/DDBJ databases">
        <authorList>
            <person name="Van Vliet M D."/>
        </authorList>
    </citation>
    <scope>NUCLEOTIDE SEQUENCE [LARGE SCALE GENOMIC DNA]</scope>
    <source>
        <strain evidence="5 6">F21</strain>
    </source>
</reference>
<dbReference type="InterPro" id="IPR008928">
    <property type="entry name" value="6-hairpin_glycosidase_sf"/>
</dbReference>
<dbReference type="InterPro" id="IPR049046">
    <property type="entry name" value="Beta-AFase-like_GH127_middle"/>
</dbReference>
<dbReference type="Pfam" id="PF07944">
    <property type="entry name" value="Beta-AFase-like_GH127_cat"/>
    <property type="match status" value="1"/>
</dbReference>
<dbReference type="RefSeq" id="WP_136059808.1">
    <property type="nucleotide sequence ID" value="NZ_CAAHFH010000001.1"/>
</dbReference>
<evidence type="ECO:0000259" key="4">
    <source>
        <dbReference type="Pfam" id="PF20737"/>
    </source>
</evidence>
<feature type="signal peptide" evidence="1">
    <location>
        <begin position="1"/>
        <end position="19"/>
    </location>
</feature>
<feature type="domain" description="Non-reducing end beta-L-arabinofuranosidase-like GH127 C-terminal" evidence="4">
    <location>
        <begin position="551"/>
        <end position="663"/>
    </location>
</feature>
<evidence type="ECO:0000259" key="2">
    <source>
        <dbReference type="Pfam" id="PF07944"/>
    </source>
</evidence>
<dbReference type="PROSITE" id="PS51257">
    <property type="entry name" value="PROKAR_LIPOPROTEIN"/>
    <property type="match status" value="1"/>
</dbReference>
<name>A0A6C2UFK3_9BACT</name>
<sequence length="667" mass="74502">MKNHIAIVLAVLTAGAACAQFGVVDNSKSPHVTLRSVNMGDCQWTDGFWADKFKLCEETMVPYMGEILKGDIGHGYNNFKIAAGLKEGKHGGSPWHDGDLYKWMEASVYVYSINKDPQIIEELDEIIAVIAQAQEADGYLHTLNQLNNNEHFSNIGHHEMYNCGHLFTTACIHHRATGKTNFLDIAVKNADLLYKTFQPQPKHLARFGYNQTQISGLVELYRTTKDPRYLELAGIFIDTRGNRKKDGLDATSARKSGDHTQDRIPFRKESTAVGHAVLAMYLYAGAADVYAETGEDALLGALDKIWSDVVDRKMYITGGVGQTHHGASDRVDAVHEAFIGEYMMPNATAYSESCANVCNAMFNWRMLGLEGESKFADVIEKVIYNSGISGISIDGKHYFYANTLRRTSDQKLGKTDHAVRQPYLKCFCCPPNVVRTIAKVSNWAYSLSENGVAVNLYGGNRLSTKLLDGSAIELRQESRYPWDGTVKITVESCKDAPLGMMLRIPEWAKGSLVQVNGKDVGVEAVPGSYAEIVQAWKAGDVITLDMPMEPALIAGHPRIEEVRNQVAIQRGPVVYCLESKDLPEDVDVLDVYIPSDIKFKEKQETDLSESITTLHATVRLRGDQYSEMYAPVKKPQWKLIDTRFIPYYAWNNRGEGEMTVWLPLIWE</sequence>
<dbReference type="PANTHER" id="PTHR43465">
    <property type="entry name" value="DUF1680 DOMAIN PROTEIN (AFU_ORTHOLOGUE AFUA_1G08910)"/>
    <property type="match status" value="1"/>
</dbReference>
<dbReference type="EMBL" id="CAAHFH010000001">
    <property type="protein sequence ID" value="VGO18307.1"/>
    <property type="molecule type" value="Genomic_DNA"/>
</dbReference>
<dbReference type="SUPFAM" id="SSF48208">
    <property type="entry name" value="Six-hairpin glycosidases"/>
    <property type="match status" value="1"/>
</dbReference>
<organism evidence="5 6">
    <name type="scientific">Pontiella sulfatireligans</name>
    <dbReference type="NCBI Taxonomy" id="2750658"/>
    <lineage>
        <taxon>Bacteria</taxon>
        <taxon>Pseudomonadati</taxon>
        <taxon>Kiritimatiellota</taxon>
        <taxon>Kiritimatiellia</taxon>
        <taxon>Kiritimatiellales</taxon>
        <taxon>Pontiellaceae</taxon>
        <taxon>Pontiella</taxon>
    </lineage>
</organism>
<gene>
    <name evidence="5" type="primary">hypBA1_1</name>
    <name evidence="5" type="ORF">SCARR_00359</name>
</gene>
<dbReference type="Pfam" id="PF20737">
    <property type="entry name" value="Glyco_hydro127C"/>
    <property type="match status" value="1"/>
</dbReference>
<evidence type="ECO:0000259" key="3">
    <source>
        <dbReference type="Pfam" id="PF20736"/>
    </source>
</evidence>
<dbReference type="Gene3D" id="1.50.10.20">
    <property type="match status" value="1"/>
</dbReference>